<evidence type="ECO:0000313" key="2">
    <source>
        <dbReference type="Proteomes" id="UP000539265"/>
    </source>
</evidence>
<dbReference type="Proteomes" id="UP000539265">
    <property type="component" value="Unassembled WGS sequence"/>
</dbReference>
<protein>
    <submittedName>
        <fullName evidence="1">Uncharacterized protein</fullName>
    </submittedName>
</protein>
<dbReference type="RefSeq" id="WP_096349922.1">
    <property type="nucleotide sequence ID" value="NZ_AP017313.1"/>
</dbReference>
<gene>
    <name evidence="1" type="ORF">FHS11_004255</name>
</gene>
<dbReference type="AlphaFoldDB" id="A0A839SKJ1"/>
<keyword evidence="2" id="KW-1185">Reference proteome</keyword>
<name>A0A839SKJ1_9SPHI</name>
<dbReference type="OrthoDB" id="1496261at2"/>
<evidence type="ECO:0000313" key="1">
    <source>
        <dbReference type="EMBL" id="MBB3057813.1"/>
    </source>
</evidence>
<organism evidence="1 2">
    <name type="scientific">Mucilaginibacter gotjawali</name>
    <dbReference type="NCBI Taxonomy" id="1550579"/>
    <lineage>
        <taxon>Bacteria</taxon>
        <taxon>Pseudomonadati</taxon>
        <taxon>Bacteroidota</taxon>
        <taxon>Sphingobacteriia</taxon>
        <taxon>Sphingobacteriales</taxon>
        <taxon>Sphingobacteriaceae</taxon>
        <taxon>Mucilaginibacter</taxon>
    </lineage>
</organism>
<reference evidence="1" key="1">
    <citation type="submission" date="2020-08" db="EMBL/GenBank/DDBJ databases">
        <title>Genomic Encyclopedia of Type Strains, Phase III (KMG-III): the genomes of soil and plant-associated and newly described type strains.</title>
        <authorList>
            <person name="Whitman W."/>
        </authorList>
    </citation>
    <scope>NUCLEOTIDE SEQUENCE [LARGE SCALE GENOMIC DNA]</scope>
    <source>
        <strain evidence="1">CECT 8628</strain>
    </source>
</reference>
<comment type="caution">
    <text evidence="1">The sequence shown here is derived from an EMBL/GenBank/DDBJ whole genome shotgun (WGS) entry which is preliminary data.</text>
</comment>
<proteinExistence type="predicted"/>
<dbReference type="EMBL" id="JACHWX010000015">
    <property type="protein sequence ID" value="MBB3057813.1"/>
    <property type="molecule type" value="Genomic_DNA"/>
</dbReference>
<sequence length="61" mass="6858">MARKVIKKIVSKGERLGWTPLDQVQSVTLTSVIVKGKRVNPRRRVRASVQASQNQTSFLIP</sequence>
<accession>A0A839SKJ1</accession>